<feature type="transmembrane region" description="Helical" evidence="1">
    <location>
        <begin position="12"/>
        <end position="33"/>
    </location>
</feature>
<evidence type="ECO:0000313" key="3">
    <source>
        <dbReference type="Proteomes" id="UP001253193"/>
    </source>
</evidence>
<feature type="transmembrane region" description="Helical" evidence="1">
    <location>
        <begin position="159"/>
        <end position="178"/>
    </location>
</feature>
<dbReference type="AlphaFoldDB" id="A0AAW8Q6M9"/>
<evidence type="ECO:0000256" key="1">
    <source>
        <dbReference type="SAM" id="Phobius"/>
    </source>
</evidence>
<dbReference type="RefSeq" id="WP_311020915.1">
    <property type="nucleotide sequence ID" value="NZ_JAUHGG010000012.1"/>
</dbReference>
<feature type="transmembrane region" description="Helical" evidence="1">
    <location>
        <begin position="254"/>
        <end position="275"/>
    </location>
</feature>
<keyword evidence="1" id="KW-0812">Transmembrane</keyword>
<dbReference type="Proteomes" id="UP001253193">
    <property type="component" value="Unassembled WGS sequence"/>
</dbReference>
<dbReference type="EMBL" id="JAUHGG010000012">
    <property type="protein sequence ID" value="MDS1823837.1"/>
    <property type="molecule type" value="Genomic_DNA"/>
</dbReference>
<evidence type="ECO:0000313" key="2">
    <source>
        <dbReference type="EMBL" id="MDS1823837.1"/>
    </source>
</evidence>
<protein>
    <submittedName>
        <fullName evidence="2">Uncharacterized protein</fullName>
    </submittedName>
</protein>
<feature type="transmembrane region" description="Helical" evidence="1">
    <location>
        <begin position="185"/>
        <end position="204"/>
    </location>
</feature>
<reference evidence="2" key="1">
    <citation type="submission" date="2023-06" db="EMBL/GenBank/DDBJ databases">
        <title>Genomic Diversity of Vibrio spp. and Metagenomic Analysis of Pathogens in Florida Gulf Coastal Waters Following Hurricane Ian.</title>
        <authorList>
            <person name="Brumfield K.D."/>
        </authorList>
    </citation>
    <scope>NUCLEOTIDE SEQUENCE</scope>
    <source>
        <strain evidence="2">WBS2B-138</strain>
    </source>
</reference>
<keyword evidence="1" id="KW-1133">Transmembrane helix</keyword>
<accession>A0AAW8Q6M9</accession>
<name>A0AAW8Q6M9_VIBPH</name>
<sequence length="538" mass="61101">MNNILKAIKVSWPVWLVVLSYFVGSLLSGYWVLLSLLPMIFVTCLPCSKSIEDVEKLNIKRLESAEKEKAKIISRRSLNKLDKFLIERRSKPINPNKFTLRLSRLAEPPWLKISLNRVNRAILSTIYIISTNLTFILLMMTAAYVHISEISTINPIDRIFGGDILFLISVLSILSVYSKVKGVDITGGLSFILSFHALILFTGANGVQSFTYLSIVYMVAAGFVVSLFARVFYHFKTVMPEEIANSFENDLARCLRKTSFVASVFVSSIIIQVGLNSMHMNGVSQISNDRGLSSMPYQSTTKNSPFVDIVDYKVCELNYLNVDQEIGNQEFTPKGELTLATYYVEQIMSGESKWKKLLEYLPAALSLPPLQKNIYLDDLRLATTKELRLEKLEVSEPKDIDIALKIIDRLKEDHRDGYSSLIIDNGVLENWKEKFSQEGAMPVDAYYSLSLLSVIAKMDEFKSDFTNIPIDVDSNLYLETEMNAVISGSNGFKWRLEELVNFINHKDEIHQIIDKNIEYKSSEYCGLALIDKRLKAIF</sequence>
<feature type="transmembrane region" description="Helical" evidence="1">
    <location>
        <begin position="210"/>
        <end position="233"/>
    </location>
</feature>
<keyword evidence="1" id="KW-0472">Membrane</keyword>
<feature type="transmembrane region" description="Helical" evidence="1">
    <location>
        <begin position="121"/>
        <end position="147"/>
    </location>
</feature>
<comment type="caution">
    <text evidence="2">The sequence shown here is derived from an EMBL/GenBank/DDBJ whole genome shotgun (WGS) entry which is preliminary data.</text>
</comment>
<proteinExistence type="predicted"/>
<organism evidence="2 3">
    <name type="scientific">Vibrio parahaemolyticus</name>
    <dbReference type="NCBI Taxonomy" id="670"/>
    <lineage>
        <taxon>Bacteria</taxon>
        <taxon>Pseudomonadati</taxon>
        <taxon>Pseudomonadota</taxon>
        <taxon>Gammaproteobacteria</taxon>
        <taxon>Vibrionales</taxon>
        <taxon>Vibrionaceae</taxon>
        <taxon>Vibrio</taxon>
    </lineage>
</organism>
<gene>
    <name evidence="2" type="ORF">QX249_24660</name>
</gene>